<sequence length="166" mass="19646">MAKLINENIYLDISIGYNYIDIHQTDEYYYYLSIFCNEQPIFYIPEFRSKKKNTYIIDFELNDERLSKTFIQALTNECEKNIGVTYEGCFDLSVMPNIRSAKKSDEWVIKVSLDSLFYGSLSPARLETNFNFYTSYQSLLKFSKDLEKEENEAVAHYEIKYGSIKR</sequence>
<dbReference type="Proteomes" id="UP000294444">
    <property type="component" value="Chromosome"/>
</dbReference>
<dbReference type="AlphaFoldDB" id="A0A4P7CKF8"/>
<gene>
    <name evidence="1" type="ORF">EXH44_09480</name>
</gene>
<protein>
    <submittedName>
        <fullName evidence="1">Uncharacterized protein</fullName>
    </submittedName>
</protein>
<name>A0A4P7CKF8_9PAST</name>
<reference evidence="1 2" key="1">
    <citation type="submission" date="2019-03" db="EMBL/GenBank/DDBJ databases">
        <authorList>
            <person name="Che Y."/>
            <person name="Zhou L."/>
        </authorList>
    </citation>
    <scope>NUCLEOTIDE SEQUENCE [LARGE SCALE GENOMIC DNA]</scope>
    <source>
        <strain evidence="1 2">AIFJ1607</strain>
    </source>
</reference>
<organism evidence="1 2">
    <name type="scientific">Actinobacillus indolicus</name>
    <dbReference type="NCBI Taxonomy" id="51049"/>
    <lineage>
        <taxon>Bacteria</taxon>
        <taxon>Pseudomonadati</taxon>
        <taxon>Pseudomonadota</taxon>
        <taxon>Gammaproteobacteria</taxon>
        <taxon>Pasteurellales</taxon>
        <taxon>Pasteurellaceae</taxon>
        <taxon>Actinobacillus</taxon>
    </lineage>
</organism>
<proteinExistence type="predicted"/>
<accession>A0A4P7CKF8</accession>
<keyword evidence="2" id="KW-1185">Reference proteome</keyword>
<evidence type="ECO:0000313" key="2">
    <source>
        <dbReference type="Proteomes" id="UP000294444"/>
    </source>
</evidence>
<dbReference type="KEGG" id="aio:EXH44_09480"/>
<dbReference type="RefSeq" id="WP_162857253.1">
    <property type="nucleotide sequence ID" value="NZ_CP038145.1"/>
</dbReference>
<evidence type="ECO:0000313" key="1">
    <source>
        <dbReference type="EMBL" id="QBQ64434.1"/>
    </source>
</evidence>
<dbReference type="EMBL" id="CP038145">
    <property type="protein sequence ID" value="QBQ64434.1"/>
    <property type="molecule type" value="Genomic_DNA"/>
</dbReference>